<comment type="caution">
    <text evidence="1">The sequence shown here is derived from an EMBL/GenBank/DDBJ whole genome shotgun (WGS) entry which is preliminary data.</text>
</comment>
<keyword evidence="2" id="KW-1185">Reference proteome</keyword>
<dbReference type="EMBL" id="JANQDX010000001">
    <property type="protein sequence ID" value="KAL0928809.1"/>
    <property type="molecule type" value="Genomic_DNA"/>
</dbReference>
<dbReference type="AlphaFoldDB" id="A0ABD0VUB4"/>
<dbReference type="Proteomes" id="UP001552299">
    <property type="component" value="Unassembled WGS sequence"/>
</dbReference>
<proteinExistence type="predicted"/>
<gene>
    <name evidence="1" type="ORF">M5K25_000732</name>
</gene>
<evidence type="ECO:0000313" key="1">
    <source>
        <dbReference type="EMBL" id="KAL0928809.1"/>
    </source>
</evidence>
<protein>
    <submittedName>
        <fullName evidence="1">Uncharacterized protein</fullName>
    </submittedName>
</protein>
<organism evidence="1 2">
    <name type="scientific">Dendrobium thyrsiflorum</name>
    <name type="common">Pinecone-like raceme dendrobium</name>
    <name type="synonym">Orchid</name>
    <dbReference type="NCBI Taxonomy" id="117978"/>
    <lineage>
        <taxon>Eukaryota</taxon>
        <taxon>Viridiplantae</taxon>
        <taxon>Streptophyta</taxon>
        <taxon>Embryophyta</taxon>
        <taxon>Tracheophyta</taxon>
        <taxon>Spermatophyta</taxon>
        <taxon>Magnoliopsida</taxon>
        <taxon>Liliopsida</taxon>
        <taxon>Asparagales</taxon>
        <taxon>Orchidaceae</taxon>
        <taxon>Epidendroideae</taxon>
        <taxon>Malaxideae</taxon>
        <taxon>Dendrobiinae</taxon>
        <taxon>Dendrobium</taxon>
    </lineage>
</organism>
<evidence type="ECO:0000313" key="2">
    <source>
        <dbReference type="Proteomes" id="UP001552299"/>
    </source>
</evidence>
<sequence length="94" mass="10977">MVEEEDHELGRFLRLVGDAGGECIHGLHYQSQWLKSISKSAVALFEEIPSEPQRHWQIDVILKYILHSYNSIFMKTPKVMIPWGSLLEKLFHKD</sequence>
<accession>A0ABD0VUB4</accession>
<reference evidence="1 2" key="1">
    <citation type="journal article" date="2024" name="Plant Biotechnol. J.">
        <title>Dendrobium thyrsiflorum genome and its molecular insights into genes involved in important horticultural traits.</title>
        <authorList>
            <person name="Chen B."/>
            <person name="Wang J.Y."/>
            <person name="Zheng P.J."/>
            <person name="Li K.L."/>
            <person name="Liang Y.M."/>
            <person name="Chen X.F."/>
            <person name="Zhang C."/>
            <person name="Zhao X."/>
            <person name="He X."/>
            <person name="Zhang G.Q."/>
            <person name="Liu Z.J."/>
            <person name="Xu Q."/>
        </authorList>
    </citation>
    <scope>NUCLEOTIDE SEQUENCE [LARGE SCALE GENOMIC DNA]</scope>
    <source>
        <strain evidence="1">GZMU011</strain>
    </source>
</reference>
<name>A0ABD0VUB4_DENTH</name>